<evidence type="ECO:0000256" key="5">
    <source>
        <dbReference type="ARBA" id="ARBA00011382"/>
    </source>
</evidence>
<evidence type="ECO:0000256" key="1">
    <source>
        <dbReference type="ARBA" id="ARBA00001946"/>
    </source>
</evidence>
<evidence type="ECO:0000259" key="19">
    <source>
        <dbReference type="Pfam" id="PF03328"/>
    </source>
</evidence>
<dbReference type="FunFam" id="3.20.20.60:FF:000008">
    <property type="entry name" value="Citrate (Pro-3S)-lyase subunit beta"/>
    <property type="match status" value="1"/>
</dbReference>
<feature type="binding site" evidence="17">
    <location>
        <position position="129"/>
    </location>
    <ligand>
        <name>substrate</name>
    </ligand>
</feature>
<evidence type="ECO:0000256" key="11">
    <source>
        <dbReference type="ARBA" id="ARBA00022842"/>
    </source>
</evidence>
<feature type="binding site" evidence="18">
    <location>
        <position position="156"/>
    </location>
    <ligand>
        <name>Mg(2+)</name>
        <dbReference type="ChEBI" id="CHEBI:18420"/>
    </ligand>
</feature>
<evidence type="ECO:0000313" key="21">
    <source>
        <dbReference type="Proteomes" id="UP000754750"/>
    </source>
</evidence>
<dbReference type="GO" id="GO:0006107">
    <property type="term" value="P:oxaloacetate metabolic process"/>
    <property type="evidence" value="ECO:0007669"/>
    <property type="project" value="TreeGrafter"/>
</dbReference>
<dbReference type="PANTHER" id="PTHR32308:SF10">
    <property type="entry name" value="CITRATE LYASE SUBUNIT BETA"/>
    <property type="match status" value="1"/>
</dbReference>
<proteinExistence type="inferred from homology"/>
<evidence type="ECO:0000256" key="3">
    <source>
        <dbReference type="ARBA" id="ARBA00004496"/>
    </source>
</evidence>
<evidence type="ECO:0000256" key="2">
    <source>
        <dbReference type="ARBA" id="ARBA00003671"/>
    </source>
</evidence>
<sequence length="300" mass="32694">MERLRRTMMFLPASNPGMLKDAIIYGADSIMFDLEDAISLAEKDTSRFLVFQAVKTFDFSSTETVVRINSLDAGGVDDVHAMVRAGIDVIRLPKTTCAQDVLDTEEVILEAEKACGREPGSTRMMAAIEDPRGVLDAVAIAHSSKRLIGIALGSEDYVTAMKTKRYADRNSEEIFFARSMIVHAARAAGIAALDTVFADVNDMETLRKETEFIRQLGFDGKSVIHPRQIAVVNSVYTPNQKEIDKALDVIRAIEEANAKGSGVIALNGKMIDKPIVERAERVIALARAAGVYTGPEGQEG</sequence>
<evidence type="ECO:0000256" key="7">
    <source>
        <dbReference type="ARBA" id="ARBA00012914"/>
    </source>
</evidence>
<evidence type="ECO:0000256" key="8">
    <source>
        <dbReference type="ARBA" id="ARBA00015712"/>
    </source>
</evidence>
<comment type="cofactor">
    <cofactor evidence="1">
        <name>Mg(2+)</name>
        <dbReference type="ChEBI" id="CHEBI:18420"/>
    </cofactor>
</comment>
<dbReference type="Proteomes" id="UP000754750">
    <property type="component" value="Unassembled WGS sequence"/>
</dbReference>
<evidence type="ECO:0000256" key="10">
    <source>
        <dbReference type="ARBA" id="ARBA00022723"/>
    </source>
</evidence>
<dbReference type="InterPro" id="IPR011206">
    <property type="entry name" value="Citrate_lyase_beta/mcl1/mcl2"/>
</dbReference>
<reference evidence="20" key="1">
    <citation type="submission" date="2019-04" db="EMBL/GenBank/DDBJ databases">
        <title>Evolution of Biomass-Degrading Anaerobic Consortia Revealed by Metagenomics.</title>
        <authorList>
            <person name="Peng X."/>
        </authorList>
    </citation>
    <scope>NUCLEOTIDE SEQUENCE</scope>
    <source>
        <strain evidence="20">SIG551</strain>
    </source>
</reference>
<keyword evidence="12 20" id="KW-0456">Lyase</keyword>
<evidence type="ECO:0000256" key="4">
    <source>
        <dbReference type="ARBA" id="ARBA00005549"/>
    </source>
</evidence>
<comment type="similarity">
    <text evidence="4">Belongs to the HpcH/HpaI aldolase family. Citrate lyase beta subunit subfamily.</text>
</comment>
<evidence type="ECO:0000313" key="20">
    <source>
        <dbReference type="EMBL" id="MBE6834315.1"/>
    </source>
</evidence>
<keyword evidence="11 18" id="KW-0460">Magnesium</keyword>
<dbReference type="InterPro" id="IPR005000">
    <property type="entry name" value="Aldolase/citrate-lyase_domain"/>
</dbReference>
<dbReference type="EC" id="4.1.3.6" evidence="7"/>
<evidence type="ECO:0000256" key="15">
    <source>
        <dbReference type="ARBA" id="ARBA00048308"/>
    </source>
</evidence>
<protein>
    <recommendedName>
        <fullName evidence="8">Citrate lyase subunit beta</fullName>
        <ecNumber evidence="6">4.1.3.34</ecNumber>
        <ecNumber evidence="7">4.1.3.6</ecNumber>
    </recommendedName>
    <alternativeName>
        <fullName evidence="13">Citrate (pro-3S)-lyase subunit beta</fullName>
    </alternativeName>
    <alternativeName>
        <fullName evidence="14">Citryl-CoA lyase subunit</fullName>
    </alternativeName>
</protein>
<evidence type="ECO:0000256" key="12">
    <source>
        <dbReference type="ARBA" id="ARBA00023239"/>
    </source>
</evidence>
<dbReference type="InterPro" id="IPR015813">
    <property type="entry name" value="Pyrv/PenolPyrv_kinase-like_dom"/>
</dbReference>
<dbReference type="EC" id="4.1.3.34" evidence="6"/>
<dbReference type="PIRSF" id="PIRSF015582">
    <property type="entry name" value="Cit_lyase_B"/>
    <property type="match status" value="1"/>
</dbReference>
<keyword evidence="10 18" id="KW-0479">Metal-binding</keyword>
<dbReference type="PANTHER" id="PTHR32308">
    <property type="entry name" value="LYASE BETA SUBUNIT, PUTATIVE (AFU_ORTHOLOGUE AFUA_4G13030)-RELATED"/>
    <property type="match status" value="1"/>
</dbReference>
<dbReference type="AlphaFoldDB" id="A0A928Q5Y8"/>
<dbReference type="Gene3D" id="3.20.20.60">
    <property type="entry name" value="Phosphoenolpyruvate-binding domains"/>
    <property type="match status" value="1"/>
</dbReference>
<dbReference type="InterPro" id="IPR040442">
    <property type="entry name" value="Pyrv_kinase-like_dom_sf"/>
</dbReference>
<dbReference type="EMBL" id="SVNY01000006">
    <property type="protein sequence ID" value="MBE6834315.1"/>
    <property type="molecule type" value="Genomic_DNA"/>
</dbReference>
<feature type="domain" description="HpcH/HpaI aldolase/citrate lyase" evidence="19">
    <location>
        <begin position="6"/>
        <end position="226"/>
    </location>
</feature>
<evidence type="ECO:0000256" key="14">
    <source>
        <dbReference type="ARBA" id="ARBA00032495"/>
    </source>
</evidence>
<accession>A0A928Q5Y8</accession>
<dbReference type="Pfam" id="PF03328">
    <property type="entry name" value="HpcH_HpaI"/>
    <property type="match status" value="1"/>
</dbReference>
<comment type="catalytic activity">
    <reaction evidence="15">
        <text>citrate = oxaloacetate + acetate</text>
        <dbReference type="Rhea" id="RHEA:10760"/>
        <dbReference type="ChEBI" id="CHEBI:16452"/>
        <dbReference type="ChEBI" id="CHEBI:16947"/>
        <dbReference type="ChEBI" id="CHEBI:30089"/>
        <dbReference type="EC" id="4.1.3.6"/>
    </reaction>
</comment>
<keyword evidence="9" id="KW-0963">Cytoplasm</keyword>
<dbReference type="GO" id="GO:0008816">
    <property type="term" value="F:citryl-CoA lyase activity"/>
    <property type="evidence" value="ECO:0007669"/>
    <property type="project" value="UniProtKB-EC"/>
</dbReference>
<comment type="subunit">
    <text evidence="5">Oligomer with a subunit composition of (alpha,beta,gamma)6.</text>
</comment>
<feature type="binding site" evidence="17">
    <location>
        <position position="67"/>
    </location>
    <ligand>
        <name>substrate</name>
    </ligand>
</feature>
<comment type="catalytic activity">
    <reaction evidence="16">
        <text>(3S)-citryl-CoA = oxaloacetate + acetyl-CoA</text>
        <dbReference type="Rhea" id="RHEA:20812"/>
        <dbReference type="ChEBI" id="CHEBI:16452"/>
        <dbReference type="ChEBI" id="CHEBI:57288"/>
        <dbReference type="ChEBI" id="CHEBI:57321"/>
        <dbReference type="EC" id="4.1.3.34"/>
    </reaction>
</comment>
<evidence type="ECO:0000256" key="17">
    <source>
        <dbReference type="PIRSR" id="PIRSR015582-1"/>
    </source>
</evidence>
<organism evidence="20 21">
    <name type="scientific">Faecalispora sporosphaeroides</name>
    <dbReference type="NCBI Taxonomy" id="1549"/>
    <lineage>
        <taxon>Bacteria</taxon>
        <taxon>Bacillati</taxon>
        <taxon>Bacillota</taxon>
        <taxon>Clostridia</taxon>
        <taxon>Eubacteriales</taxon>
        <taxon>Oscillospiraceae</taxon>
        <taxon>Faecalispora</taxon>
    </lineage>
</organism>
<evidence type="ECO:0000256" key="6">
    <source>
        <dbReference type="ARBA" id="ARBA00012258"/>
    </source>
</evidence>
<comment type="subcellular location">
    <subcellularLocation>
        <location evidence="3">Cytoplasm</location>
    </subcellularLocation>
</comment>
<feature type="binding site" evidence="18">
    <location>
        <position position="129"/>
    </location>
    <ligand>
        <name>Mg(2+)</name>
        <dbReference type="ChEBI" id="CHEBI:18420"/>
    </ligand>
</feature>
<dbReference type="RefSeq" id="WP_020073771.1">
    <property type="nucleotide sequence ID" value="NZ_JBKWRC010000003.1"/>
</dbReference>
<gene>
    <name evidence="20" type="ORF">E7512_12185</name>
</gene>
<name>A0A928Q5Y8_9FIRM</name>
<dbReference type="GO" id="GO:0008815">
    <property type="term" value="F:citrate (pro-3S)-lyase activity"/>
    <property type="evidence" value="ECO:0007669"/>
    <property type="project" value="UniProtKB-EC"/>
</dbReference>
<comment type="caution">
    <text evidence="20">The sequence shown here is derived from an EMBL/GenBank/DDBJ whole genome shotgun (WGS) entry which is preliminary data.</text>
</comment>
<dbReference type="GO" id="GO:0005737">
    <property type="term" value="C:cytoplasm"/>
    <property type="evidence" value="ECO:0007669"/>
    <property type="project" value="UniProtKB-SubCell"/>
</dbReference>
<evidence type="ECO:0000256" key="18">
    <source>
        <dbReference type="PIRSR" id="PIRSR015582-2"/>
    </source>
</evidence>
<evidence type="ECO:0000256" key="13">
    <source>
        <dbReference type="ARBA" id="ARBA00030255"/>
    </source>
</evidence>
<evidence type="ECO:0000256" key="16">
    <source>
        <dbReference type="ARBA" id="ARBA00049110"/>
    </source>
</evidence>
<evidence type="ECO:0000256" key="9">
    <source>
        <dbReference type="ARBA" id="ARBA00022490"/>
    </source>
</evidence>
<comment type="function">
    <text evidence="2">Represents a citryl-ACP lyase.</text>
</comment>
<dbReference type="SUPFAM" id="SSF51621">
    <property type="entry name" value="Phosphoenolpyruvate/pyruvate domain"/>
    <property type="match status" value="1"/>
</dbReference>
<dbReference type="GO" id="GO:0000287">
    <property type="term" value="F:magnesium ion binding"/>
    <property type="evidence" value="ECO:0007669"/>
    <property type="project" value="TreeGrafter"/>
</dbReference>